<organism evidence="1 2">
    <name type="scientific">Microvirga lupini</name>
    <dbReference type="NCBI Taxonomy" id="420324"/>
    <lineage>
        <taxon>Bacteria</taxon>
        <taxon>Pseudomonadati</taxon>
        <taxon>Pseudomonadota</taxon>
        <taxon>Alphaproteobacteria</taxon>
        <taxon>Hyphomicrobiales</taxon>
        <taxon>Methylobacteriaceae</taxon>
        <taxon>Microvirga</taxon>
    </lineage>
</organism>
<sequence length="106" mass="12224">MGIYWKRTAEVYPDGGYDDTFWMAFDPDVRFPRFHMERGDETIGNVHQITGGPQSGHWQWSMTVALPGPRYGSPTNGVEADRVEAGRQVIACYRHYLSTRPEKYPR</sequence>
<accession>A0A7W4VNY8</accession>
<comment type="caution">
    <text evidence="1">The sequence shown here is derived from an EMBL/GenBank/DDBJ whole genome shotgun (WGS) entry which is preliminary data.</text>
</comment>
<dbReference type="RefSeq" id="WP_183452798.1">
    <property type="nucleotide sequence ID" value="NZ_JACHWB010000005.1"/>
</dbReference>
<name>A0A7W4VNY8_9HYPH</name>
<evidence type="ECO:0000313" key="1">
    <source>
        <dbReference type="EMBL" id="MBB3020623.1"/>
    </source>
</evidence>
<dbReference type="EMBL" id="JACHWB010000005">
    <property type="protein sequence ID" value="MBB3020623.1"/>
    <property type="molecule type" value="Genomic_DNA"/>
</dbReference>
<dbReference type="Proteomes" id="UP000532010">
    <property type="component" value="Unassembled WGS sequence"/>
</dbReference>
<dbReference type="AlphaFoldDB" id="A0A7W4VNY8"/>
<gene>
    <name evidence="1" type="ORF">FHR70_003709</name>
</gene>
<protein>
    <submittedName>
        <fullName evidence="1">Uncharacterized protein</fullName>
    </submittedName>
</protein>
<reference evidence="1 2" key="1">
    <citation type="submission" date="2020-08" db="EMBL/GenBank/DDBJ databases">
        <title>The Agave Microbiome: Exploring the role of microbial communities in plant adaptations to desert environments.</title>
        <authorList>
            <person name="Partida-Martinez L.P."/>
        </authorList>
    </citation>
    <scope>NUCLEOTIDE SEQUENCE [LARGE SCALE GENOMIC DNA]</scope>
    <source>
        <strain evidence="1 2">AT3.9</strain>
    </source>
</reference>
<proteinExistence type="predicted"/>
<evidence type="ECO:0000313" key="2">
    <source>
        <dbReference type="Proteomes" id="UP000532010"/>
    </source>
</evidence>
<keyword evidence="2" id="KW-1185">Reference proteome</keyword>